<sequence length="147" mass="17106">MLARDMVKKRESTTQNPRPCLKVECGAALHIKSDRWVIHDFIKDHNHDLFPAYAHYFLCHRRINQAQKQCIETLQHIGVRPSKIFATLAKQHGGYEKVGCSEKDIINLLDKDRRLTLKSGDANAMLECFTLMQEQNSRFFYAMENIN</sequence>
<reference evidence="3" key="3">
    <citation type="submission" date="2015-04" db="UniProtKB">
        <authorList>
            <consortium name="EnsemblPlants"/>
        </authorList>
    </citation>
    <scope>IDENTIFICATION</scope>
    <source>
        <strain evidence="3">cv. Jemalong A17</strain>
    </source>
</reference>
<evidence type="ECO:0000313" key="4">
    <source>
        <dbReference type="Proteomes" id="UP000002051"/>
    </source>
</evidence>
<dbReference type="AlphaFoldDB" id="G7I4B8"/>
<dbReference type="PANTHER" id="PTHR47718:SF16">
    <property type="entry name" value="PROTEIN FAR1-RELATED SEQUENCE"/>
    <property type="match status" value="1"/>
</dbReference>
<organism evidence="2 4">
    <name type="scientific">Medicago truncatula</name>
    <name type="common">Barrel medic</name>
    <name type="synonym">Medicago tribuloides</name>
    <dbReference type="NCBI Taxonomy" id="3880"/>
    <lineage>
        <taxon>Eukaryota</taxon>
        <taxon>Viridiplantae</taxon>
        <taxon>Streptophyta</taxon>
        <taxon>Embryophyta</taxon>
        <taxon>Tracheophyta</taxon>
        <taxon>Spermatophyta</taxon>
        <taxon>Magnoliopsida</taxon>
        <taxon>eudicotyledons</taxon>
        <taxon>Gunneridae</taxon>
        <taxon>Pentapetalae</taxon>
        <taxon>rosids</taxon>
        <taxon>fabids</taxon>
        <taxon>Fabales</taxon>
        <taxon>Fabaceae</taxon>
        <taxon>Papilionoideae</taxon>
        <taxon>50 kb inversion clade</taxon>
        <taxon>NPAAA clade</taxon>
        <taxon>Hologalegina</taxon>
        <taxon>IRL clade</taxon>
        <taxon>Trifolieae</taxon>
        <taxon>Medicago</taxon>
    </lineage>
</organism>
<feature type="domain" description="FAR1" evidence="1">
    <location>
        <begin position="8"/>
        <end position="51"/>
    </location>
</feature>
<dbReference type="HOGENOM" id="CLU_090227_2_0_1"/>
<proteinExistence type="predicted"/>
<accession>A0A0C3UI50</accession>
<reference evidence="2 4" key="2">
    <citation type="journal article" date="2014" name="BMC Genomics">
        <title>An improved genome release (version Mt4.0) for the model legume Medicago truncatula.</title>
        <authorList>
            <person name="Tang H."/>
            <person name="Krishnakumar V."/>
            <person name="Bidwell S."/>
            <person name="Rosen B."/>
            <person name="Chan A."/>
            <person name="Zhou S."/>
            <person name="Gentzbittel L."/>
            <person name="Childs K.L."/>
            <person name="Yandell M."/>
            <person name="Gundlach H."/>
            <person name="Mayer K.F."/>
            <person name="Schwartz D.C."/>
            <person name="Town C.D."/>
        </authorList>
    </citation>
    <scope>GENOME REANNOTATION</scope>
    <source>
        <strain evidence="3 4">cv. Jemalong A17</strain>
    </source>
</reference>
<evidence type="ECO:0000259" key="1">
    <source>
        <dbReference type="Pfam" id="PF03101"/>
    </source>
</evidence>
<evidence type="ECO:0000313" key="2">
    <source>
        <dbReference type="EMBL" id="AES58786.2"/>
    </source>
</evidence>
<dbReference type="PaxDb" id="3880-AES58786"/>
<protein>
    <submittedName>
        <fullName evidence="2">FAR-RED impaired response-like protein</fullName>
    </submittedName>
</protein>
<gene>
    <name evidence="2" type="ordered locus">MTR_1g008290</name>
</gene>
<dbReference type="EMBL" id="CM001217">
    <property type="protein sequence ID" value="AES58786.2"/>
    <property type="molecule type" value="Genomic_DNA"/>
</dbReference>
<accession>G7I4B8</accession>
<dbReference type="PANTHER" id="PTHR47718">
    <property type="entry name" value="OS01G0519700 PROTEIN"/>
    <property type="match status" value="1"/>
</dbReference>
<keyword evidence="4" id="KW-1185">Reference proteome</keyword>
<name>G7I4B8_MEDTR</name>
<dbReference type="InterPro" id="IPR004330">
    <property type="entry name" value="FAR1_DNA_bnd_dom"/>
</dbReference>
<dbReference type="EnsemblPlants" id="AES58786">
    <property type="protein sequence ID" value="AES58786"/>
    <property type="gene ID" value="MTR_1g008290"/>
</dbReference>
<dbReference type="Proteomes" id="UP000002051">
    <property type="component" value="Unassembled WGS sequence"/>
</dbReference>
<dbReference type="STRING" id="3880.G7I4B8"/>
<reference evidence="2 4" key="1">
    <citation type="journal article" date="2011" name="Nature">
        <title>The Medicago genome provides insight into the evolution of rhizobial symbioses.</title>
        <authorList>
            <person name="Young N.D."/>
            <person name="Debelle F."/>
            <person name="Oldroyd G.E."/>
            <person name="Geurts R."/>
            <person name="Cannon S.B."/>
            <person name="Udvardi M.K."/>
            <person name="Benedito V.A."/>
            <person name="Mayer K.F."/>
            <person name="Gouzy J."/>
            <person name="Schoof H."/>
            <person name="Van de Peer Y."/>
            <person name="Proost S."/>
            <person name="Cook D.R."/>
            <person name="Meyers B.C."/>
            <person name="Spannagl M."/>
            <person name="Cheung F."/>
            <person name="De Mita S."/>
            <person name="Krishnakumar V."/>
            <person name="Gundlach H."/>
            <person name="Zhou S."/>
            <person name="Mudge J."/>
            <person name="Bharti A.K."/>
            <person name="Murray J.D."/>
            <person name="Naoumkina M.A."/>
            <person name="Rosen B."/>
            <person name="Silverstein K.A."/>
            <person name="Tang H."/>
            <person name="Rombauts S."/>
            <person name="Zhao P.X."/>
            <person name="Zhou P."/>
            <person name="Barbe V."/>
            <person name="Bardou P."/>
            <person name="Bechner M."/>
            <person name="Bellec A."/>
            <person name="Berger A."/>
            <person name="Berges H."/>
            <person name="Bidwell S."/>
            <person name="Bisseling T."/>
            <person name="Choisne N."/>
            <person name="Couloux A."/>
            <person name="Denny R."/>
            <person name="Deshpande S."/>
            <person name="Dai X."/>
            <person name="Doyle J.J."/>
            <person name="Dudez A.M."/>
            <person name="Farmer A.D."/>
            <person name="Fouteau S."/>
            <person name="Franken C."/>
            <person name="Gibelin C."/>
            <person name="Gish J."/>
            <person name="Goldstein S."/>
            <person name="Gonzalez A.J."/>
            <person name="Green P.J."/>
            <person name="Hallab A."/>
            <person name="Hartog M."/>
            <person name="Hua A."/>
            <person name="Humphray S.J."/>
            <person name="Jeong D.H."/>
            <person name="Jing Y."/>
            <person name="Jocker A."/>
            <person name="Kenton S.M."/>
            <person name="Kim D.J."/>
            <person name="Klee K."/>
            <person name="Lai H."/>
            <person name="Lang C."/>
            <person name="Lin S."/>
            <person name="Macmil S.L."/>
            <person name="Magdelenat G."/>
            <person name="Matthews L."/>
            <person name="McCorrison J."/>
            <person name="Monaghan E.L."/>
            <person name="Mun J.H."/>
            <person name="Najar F.Z."/>
            <person name="Nicholson C."/>
            <person name="Noirot C."/>
            <person name="O'Bleness M."/>
            <person name="Paule C.R."/>
            <person name="Poulain J."/>
            <person name="Prion F."/>
            <person name="Qin B."/>
            <person name="Qu C."/>
            <person name="Retzel E.F."/>
            <person name="Riddle C."/>
            <person name="Sallet E."/>
            <person name="Samain S."/>
            <person name="Samson N."/>
            <person name="Sanders I."/>
            <person name="Saurat O."/>
            <person name="Scarpelli C."/>
            <person name="Schiex T."/>
            <person name="Segurens B."/>
            <person name="Severin A.J."/>
            <person name="Sherrier D.J."/>
            <person name="Shi R."/>
            <person name="Sims S."/>
            <person name="Singer S.R."/>
            <person name="Sinharoy S."/>
            <person name="Sterck L."/>
            <person name="Viollet A."/>
            <person name="Wang B.B."/>
            <person name="Wang K."/>
            <person name="Wang M."/>
            <person name="Wang X."/>
            <person name="Warfsmann J."/>
            <person name="Weissenbach J."/>
            <person name="White D.D."/>
            <person name="White J.D."/>
            <person name="Wiley G.B."/>
            <person name="Wincker P."/>
            <person name="Xing Y."/>
            <person name="Yang L."/>
            <person name="Yao Z."/>
            <person name="Ying F."/>
            <person name="Zhai J."/>
            <person name="Zhou L."/>
            <person name="Zuber A."/>
            <person name="Denarie J."/>
            <person name="Dixon R.A."/>
            <person name="May G.D."/>
            <person name="Schwartz D.C."/>
            <person name="Rogers J."/>
            <person name="Quetier F."/>
            <person name="Town C.D."/>
            <person name="Roe B.A."/>
        </authorList>
    </citation>
    <scope>NUCLEOTIDE SEQUENCE [LARGE SCALE GENOMIC DNA]</scope>
    <source>
        <strain evidence="2">A17</strain>
        <strain evidence="3 4">cv. Jemalong A17</strain>
    </source>
</reference>
<evidence type="ECO:0000313" key="3">
    <source>
        <dbReference type="EnsemblPlants" id="AES58786"/>
    </source>
</evidence>
<dbReference type="Pfam" id="PF03101">
    <property type="entry name" value="FAR1"/>
    <property type="match status" value="1"/>
</dbReference>
<dbReference type="eggNOG" id="ENOG502QS58">
    <property type="taxonomic scope" value="Eukaryota"/>
</dbReference>